<dbReference type="AlphaFoldDB" id="A0A1I0XWY4"/>
<organism evidence="1 2">
    <name type="scientific">Nocardioides alpinus</name>
    <dbReference type="NCBI Taxonomy" id="748909"/>
    <lineage>
        <taxon>Bacteria</taxon>
        <taxon>Bacillati</taxon>
        <taxon>Actinomycetota</taxon>
        <taxon>Actinomycetes</taxon>
        <taxon>Propionibacteriales</taxon>
        <taxon>Nocardioidaceae</taxon>
        <taxon>Nocardioides</taxon>
    </lineage>
</organism>
<evidence type="ECO:0008006" key="3">
    <source>
        <dbReference type="Google" id="ProtNLM"/>
    </source>
</evidence>
<accession>A0A1I0XWY4</accession>
<gene>
    <name evidence="1" type="ORF">SAMN05192575_103102</name>
</gene>
<proteinExistence type="predicted"/>
<protein>
    <recommendedName>
        <fullName evidence="3">Nucleotidyltransferase domain-containing protein</fullName>
    </recommendedName>
</protein>
<name>A0A1I0XWY4_9ACTN</name>
<dbReference type="EMBL" id="FOKC01000003">
    <property type="protein sequence ID" value="SFB05659.1"/>
    <property type="molecule type" value="Genomic_DNA"/>
</dbReference>
<evidence type="ECO:0000313" key="1">
    <source>
        <dbReference type="EMBL" id="SFB05659.1"/>
    </source>
</evidence>
<reference evidence="1" key="1">
    <citation type="submission" date="2016-10" db="EMBL/GenBank/DDBJ databases">
        <authorList>
            <person name="de Groot N.N."/>
        </authorList>
    </citation>
    <scope>NUCLEOTIDE SEQUENCE [LARGE SCALE GENOMIC DNA]</scope>
    <source>
        <strain evidence="1">CGMCC 1.10697</strain>
    </source>
</reference>
<dbReference type="SUPFAM" id="SSF81301">
    <property type="entry name" value="Nucleotidyltransferase"/>
    <property type="match status" value="1"/>
</dbReference>
<sequence>MHVCIILASMAADLSRYDDVLRLLAALPHHVPALQVVVVNGSAVTGGWDEHSDLDVEAWCSGDAATTYDAVLALVRAALDVDHVWELPEATWPTGRQCFIHLQPDAADLSRPTRLVDVVVQTTPERLTMDTRRHGTPMVLHDPNGLLLLEDDDEAQMQAQRDQAVQQAVARRQTAAWLVERAIARGDQAEATALHLRLAVEPLVRLLRIQHCPARHDFGLRYLRTDLPAGMAERVEALLPGPAGSAARATSSPHELLTVRSRAAFAWQDEVLAQLT</sequence>
<dbReference type="STRING" id="748909.SAMN05192575_103102"/>
<evidence type="ECO:0000313" key="2">
    <source>
        <dbReference type="Proteomes" id="UP000199113"/>
    </source>
</evidence>
<dbReference type="InterPro" id="IPR043519">
    <property type="entry name" value="NT_sf"/>
</dbReference>
<dbReference type="Proteomes" id="UP000199113">
    <property type="component" value="Unassembled WGS sequence"/>
</dbReference>